<dbReference type="SUPFAM" id="SSF52047">
    <property type="entry name" value="RNI-like"/>
    <property type="match status" value="1"/>
</dbReference>
<organism evidence="1 2">
    <name type="scientific">Mycena venus</name>
    <dbReference type="NCBI Taxonomy" id="2733690"/>
    <lineage>
        <taxon>Eukaryota</taxon>
        <taxon>Fungi</taxon>
        <taxon>Dikarya</taxon>
        <taxon>Basidiomycota</taxon>
        <taxon>Agaricomycotina</taxon>
        <taxon>Agaricomycetes</taxon>
        <taxon>Agaricomycetidae</taxon>
        <taxon>Agaricales</taxon>
        <taxon>Marasmiineae</taxon>
        <taxon>Mycenaceae</taxon>
        <taxon>Mycena</taxon>
    </lineage>
</organism>
<dbReference type="AlphaFoldDB" id="A0A8H6YEA1"/>
<proteinExistence type="predicted"/>
<dbReference type="Proteomes" id="UP000620124">
    <property type="component" value="Unassembled WGS sequence"/>
</dbReference>
<name>A0A8H6YEA1_9AGAR</name>
<accession>A0A8H6YEA1</accession>
<evidence type="ECO:0000313" key="1">
    <source>
        <dbReference type="EMBL" id="KAF7356450.1"/>
    </source>
</evidence>
<dbReference type="EMBL" id="JACAZI010000007">
    <property type="protein sequence ID" value="KAF7356450.1"/>
    <property type="molecule type" value="Genomic_DNA"/>
</dbReference>
<dbReference type="OrthoDB" id="3054858at2759"/>
<evidence type="ECO:0000313" key="2">
    <source>
        <dbReference type="Proteomes" id="UP000620124"/>
    </source>
</evidence>
<keyword evidence="2" id="KW-1185">Reference proteome</keyword>
<protein>
    <recommendedName>
        <fullName evidence="3">F-box domain-containing protein</fullName>
    </recommendedName>
</protein>
<reference evidence="1" key="1">
    <citation type="submission" date="2020-05" db="EMBL/GenBank/DDBJ databases">
        <title>Mycena genomes resolve the evolution of fungal bioluminescence.</title>
        <authorList>
            <person name="Tsai I.J."/>
        </authorList>
    </citation>
    <scope>NUCLEOTIDE SEQUENCE</scope>
    <source>
        <strain evidence="1">CCC161011</strain>
    </source>
</reference>
<dbReference type="Gene3D" id="3.80.10.10">
    <property type="entry name" value="Ribonuclease Inhibitor"/>
    <property type="match status" value="1"/>
</dbReference>
<evidence type="ECO:0008006" key="3">
    <source>
        <dbReference type="Google" id="ProtNLM"/>
    </source>
</evidence>
<dbReference type="InterPro" id="IPR032675">
    <property type="entry name" value="LRR_dom_sf"/>
</dbReference>
<gene>
    <name evidence="1" type="ORF">MVEN_00978100</name>
</gene>
<sequence>MYAGNWQDNSSLCRTVSKNVLDLQRIEELVVDELDRVAIEHLSQLSTLKYLRLATPHLQHSLLLPHSSSLVDPAFPALRAVDFDETTVDIVIHFLELLSKCGLIRLCVGIMVPATTFATGQLYSSLRSHLSHSALQTLRVDVAENHEMFTPPATMIAHYVINRDVLATLFCFTNLTEVSLSPPVGFDIDDATAWDLARAWPRLTSLYLGTATELQYPSSMTLGGLRAFATHCKDLNNLVIAFNASTVPPIDNSSIISQSSLILLDTNKSPINDPVAVARFISALFPNLAIIHTYLDWIIEQPAGEDEDDEAAQARLLSARWKEVESKLPGKQKWFFV</sequence>
<comment type="caution">
    <text evidence="1">The sequence shown here is derived from an EMBL/GenBank/DDBJ whole genome shotgun (WGS) entry which is preliminary data.</text>
</comment>